<sequence>MDQAQNAIQGLMLLPTEAKNRFQKAADLNQQLDLISKAQNIIIDDLSVSIPDLDSIQKNLNEADEELKEVDDQLKQTQDILLELLSSNNNNSSKKGAGDVLKTILVNLQKTLTLICSQAASKGQIEVSLFGLMDLEDQVGKIIEDMSSRGLYPETENAAAERVQRMQNHNLKVVQFLKELQPKKEAEATQ</sequence>
<protein>
    <submittedName>
        <fullName evidence="2">Uncharacterized protein</fullName>
    </submittedName>
</protein>
<evidence type="ECO:0000313" key="3">
    <source>
        <dbReference type="Proteomes" id="UP001470230"/>
    </source>
</evidence>
<reference evidence="2 3" key="1">
    <citation type="submission" date="2024-04" db="EMBL/GenBank/DDBJ databases">
        <title>Tritrichomonas musculus Genome.</title>
        <authorList>
            <person name="Alves-Ferreira E."/>
            <person name="Grigg M."/>
            <person name="Lorenzi H."/>
            <person name="Galac M."/>
        </authorList>
    </citation>
    <scope>NUCLEOTIDE SEQUENCE [LARGE SCALE GENOMIC DNA]</scope>
    <source>
        <strain evidence="2 3">EAF2021</strain>
    </source>
</reference>
<dbReference type="EMBL" id="JAPFFF010000003">
    <property type="protein sequence ID" value="KAK8895228.1"/>
    <property type="molecule type" value="Genomic_DNA"/>
</dbReference>
<keyword evidence="3" id="KW-1185">Reference proteome</keyword>
<gene>
    <name evidence="2" type="ORF">M9Y10_023670</name>
</gene>
<keyword evidence="1" id="KW-0175">Coiled coil</keyword>
<comment type="caution">
    <text evidence="2">The sequence shown here is derived from an EMBL/GenBank/DDBJ whole genome shotgun (WGS) entry which is preliminary data.</text>
</comment>
<evidence type="ECO:0000313" key="2">
    <source>
        <dbReference type="EMBL" id="KAK8895228.1"/>
    </source>
</evidence>
<accession>A0ABR2KW11</accession>
<organism evidence="2 3">
    <name type="scientific">Tritrichomonas musculus</name>
    <dbReference type="NCBI Taxonomy" id="1915356"/>
    <lineage>
        <taxon>Eukaryota</taxon>
        <taxon>Metamonada</taxon>
        <taxon>Parabasalia</taxon>
        <taxon>Tritrichomonadida</taxon>
        <taxon>Tritrichomonadidae</taxon>
        <taxon>Tritrichomonas</taxon>
    </lineage>
</organism>
<proteinExistence type="predicted"/>
<evidence type="ECO:0000256" key="1">
    <source>
        <dbReference type="SAM" id="Coils"/>
    </source>
</evidence>
<feature type="coiled-coil region" evidence="1">
    <location>
        <begin position="53"/>
        <end position="80"/>
    </location>
</feature>
<dbReference type="Proteomes" id="UP001470230">
    <property type="component" value="Unassembled WGS sequence"/>
</dbReference>
<name>A0ABR2KW11_9EUKA</name>